<dbReference type="Pfam" id="PF00403">
    <property type="entry name" value="HMA"/>
    <property type="match status" value="1"/>
</dbReference>
<protein>
    <recommendedName>
        <fullName evidence="1">Copper chaperone CopZ</fullName>
    </recommendedName>
</protein>
<accession>A0ABS2MNQ5</accession>
<dbReference type="InterPro" id="IPR006121">
    <property type="entry name" value="HMA_dom"/>
</dbReference>
<dbReference type="CDD" id="cd00371">
    <property type="entry name" value="HMA"/>
    <property type="match status" value="1"/>
</dbReference>
<feature type="domain" description="HMA" evidence="3">
    <location>
        <begin position="1"/>
        <end position="66"/>
    </location>
</feature>
<evidence type="ECO:0000313" key="5">
    <source>
        <dbReference type="Proteomes" id="UP000767854"/>
    </source>
</evidence>
<evidence type="ECO:0000313" key="4">
    <source>
        <dbReference type="EMBL" id="MBM7561036.1"/>
    </source>
</evidence>
<keyword evidence="5" id="KW-1185">Reference proteome</keyword>
<evidence type="ECO:0000256" key="2">
    <source>
        <dbReference type="ARBA" id="ARBA00022723"/>
    </source>
</evidence>
<dbReference type="Proteomes" id="UP000767854">
    <property type="component" value="Unassembled WGS sequence"/>
</dbReference>
<dbReference type="InterPro" id="IPR017969">
    <property type="entry name" value="Heavy-metal-associated_CS"/>
</dbReference>
<dbReference type="RefSeq" id="WP_204661996.1">
    <property type="nucleotide sequence ID" value="NZ_JAFBDT010000003.1"/>
</dbReference>
<dbReference type="PROSITE" id="PS01047">
    <property type="entry name" value="HMA_1"/>
    <property type="match status" value="1"/>
</dbReference>
<dbReference type="Gene3D" id="3.30.70.100">
    <property type="match status" value="1"/>
</dbReference>
<dbReference type="PANTHER" id="PTHR46594:SF4">
    <property type="entry name" value="P-TYPE CATION-TRANSPORTING ATPASE"/>
    <property type="match status" value="1"/>
</dbReference>
<organism evidence="4 5">
    <name type="scientific">Fusibacter tunisiensis</name>
    <dbReference type="NCBI Taxonomy" id="1008308"/>
    <lineage>
        <taxon>Bacteria</taxon>
        <taxon>Bacillati</taxon>
        <taxon>Bacillota</taxon>
        <taxon>Clostridia</taxon>
        <taxon>Eubacteriales</taxon>
        <taxon>Eubacteriales Family XII. Incertae Sedis</taxon>
        <taxon>Fusibacter</taxon>
    </lineage>
</organism>
<keyword evidence="2" id="KW-0479">Metal-binding</keyword>
<reference evidence="4 5" key="1">
    <citation type="submission" date="2021-01" db="EMBL/GenBank/DDBJ databases">
        <title>Genomic Encyclopedia of Type Strains, Phase IV (KMG-IV): sequencing the most valuable type-strain genomes for metagenomic binning, comparative biology and taxonomic classification.</title>
        <authorList>
            <person name="Goeker M."/>
        </authorList>
    </citation>
    <scope>NUCLEOTIDE SEQUENCE [LARGE SCALE GENOMIC DNA]</scope>
    <source>
        <strain evidence="4 5">DSM 24436</strain>
    </source>
</reference>
<gene>
    <name evidence="4" type="ORF">JOC49_000553</name>
</gene>
<evidence type="ECO:0000256" key="1">
    <source>
        <dbReference type="ARBA" id="ARBA00015313"/>
    </source>
</evidence>
<proteinExistence type="predicted"/>
<dbReference type="SUPFAM" id="SSF55008">
    <property type="entry name" value="HMA, heavy metal-associated domain"/>
    <property type="match status" value="1"/>
</dbReference>
<dbReference type="PANTHER" id="PTHR46594">
    <property type="entry name" value="P-TYPE CATION-TRANSPORTING ATPASE"/>
    <property type="match status" value="1"/>
</dbReference>
<dbReference type="InterPro" id="IPR036163">
    <property type="entry name" value="HMA_dom_sf"/>
</dbReference>
<sequence>MKREIMIEGMSCNHCKMRVENALNNVAGVHSAEVILAEGKAVVESDSSLSNQQLIEVIDDAGYDVIEIK</sequence>
<name>A0ABS2MNQ5_9FIRM</name>
<dbReference type="EMBL" id="JAFBDT010000003">
    <property type="protein sequence ID" value="MBM7561036.1"/>
    <property type="molecule type" value="Genomic_DNA"/>
</dbReference>
<comment type="caution">
    <text evidence="4">The sequence shown here is derived from an EMBL/GenBank/DDBJ whole genome shotgun (WGS) entry which is preliminary data.</text>
</comment>
<dbReference type="PROSITE" id="PS50846">
    <property type="entry name" value="HMA_2"/>
    <property type="match status" value="1"/>
</dbReference>
<evidence type="ECO:0000259" key="3">
    <source>
        <dbReference type="PROSITE" id="PS50846"/>
    </source>
</evidence>